<sequence>MVGPYQVPVSDVAVTRTSYGFDLVSGEAIVMGKRSPLSLISAASSAKMVVAEVLTNLVAADINSLEHVKLSAHWMCSASHGNESAWLFEVVGIELCAELGISIPVGKDSILQPTM</sequence>
<dbReference type="Proteomes" id="UP000324748">
    <property type="component" value="Unassembled WGS sequence"/>
</dbReference>
<dbReference type="GO" id="GO:0005737">
    <property type="term" value="C:cytoplasm"/>
    <property type="evidence" value="ECO:0007669"/>
    <property type="project" value="TreeGrafter"/>
</dbReference>
<dbReference type="InterPro" id="IPR055181">
    <property type="entry name" value="FGAR-AT_PurM_N-like"/>
</dbReference>
<reference evidence="4 5" key="1">
    <citation type="submission" date="2019-05" db="EMBL/GenBank/DDBJ databases">
        <title>Emergence of the Ug99 lineage of the wheat stem rust pathogen through somatic hybridization.</title>
        <authorList>
            <person name="Li F."/>
            <person name="Upadhyaya N.M."/>
            <person name="Sperschneider J."/>
            <person name="Matny O."/>
            <person name="Nguyen-Phuc H."/>
            <person name="Mago R."/>
            <person name="Raley C."/>
            <person name="Miller M.E."/>
            <person name="Silverstein K.A.T."/>
            <person name="Henningsen E."/>
            <person name="Hirsch C.D."/>
            <person name="Visser B."/>
            <person name="Pretorius Z.A."/>
            <person name="Steffenson B.J."/>
            <person name="Schwessinger B."/>
            <person name="Dodds P.N."/>
            <person name="Figueroa M."/>
        </authorList>
    </citation>
    <scope>NUCLEOTIDE SEQUENCE [LARGE SCALE GENOMIC DNA]</scope>
    <source>
        <strain evidence="3">21-0</strain>
        <strain evidence="2 5">Ug99</strain>
    </source>
</reference>
<dbReference type="GO" id="GO:0006164">
    <property type="term" value="P:purine nucleotide biosynthetic process"/>
    <property type="evidence" value="ECO:0007669"/>
    <property type="project" value="TreeGrafter"/>
</dbReference>
<accession>A0A5B0NT00</accession>
<dbReference type="InterPro" id="IPR036921">
    <property type="entry name" value="PurM-like_N_sf"/>
</dbReference>
<dbReference type="GO" id="GO:0004642">
    <property type="term" value="F:phosphoribosylformylglycinamidine synthase activity"/>
    <property type="evidence" value="ECO:0007669"/>
    <property type="project" value="TreeGrafter"/>
</dbReference>
<dbReference type="Proteomes" id="UP000325313">
    <property type="component" value="Unassembled WGS sequence"/>
</dbReference>
<comment type="caution">
    <text evidence="3">The sequence shown here is derived from an EMBL/GenBank/DDBJ whole genome shotgun (WGS) entry which is preliminary data.</text>
</comment>
<name>A0A5B0NT00_PUCGR</name>
<evidence type="ECO:0000259" key="1">
    <source>
        <dbReference type="Pfam" id="PF22689"/>
    </source>
</evidence>
<dbReference type="EMBL" id="VDEP01000471">
    <property type="protein sequence ID" value="KAA1076250.1"/>
    <property type="molecule type" value="Genomic_DNA"/>
</dbReference>
<gene>
    <name evidence="3" type="ORF">PGT21_036357</name>
    <name evidence="2" type="ORF">PGTUg99_037541</name>
</gene>
<dbReference type="Gene3D" id="3.30.1330.10">
    <property type="entry name" value="PurM-like, N-terminal domain"/>
    <property type="match status" value="1"/>
</dbReference>
<dbReference type="AlphaFoldDB" id="A0A5B0NT00"/>
<proteinExistence type="predicted"/>
<dbReference type="SUPFAM" id="SSF55326">
    <property type="entry name" value="PurM N-terminal domain-like"/>
    <property type="match status" value="1"/>
</dbReference>
<organism evidence="3 4">
    <name type="scientific">Puccinia graminis f. sp. tritici</name>
    <dbReference type="NCBI Taxonomy" id="56615"/>
    <lineage>
        <taxon>Eukaryota</taxon>
        <taxon>Fungi</taxon>
        <taxon>Dikarya</taxon>
        <taxon>Basidiomycota</taxon>
        <taxon>Pucciniomycotina</taxon>
        <taxon>Pucciniomycetes</taxon>
        <taxon>Pucciniales</taxon>
        <taxon>Pucciniaceae</taxon>
        <taxon>Puccinia</taxon>
    </lineage>
</organism>
<evidence type="ECO:0000313" key="2">
    <source>
        <dbReference type="EMBL" id="KAA1076250.1"/>
    </source>
</evidence>
<dbReference type="PANTHER" id="PTHR10099:SF1">
    <property type="entry name" value="PHOSPHORIBOSYLFORMYLGLYCINAMIDINE SYNTHASE"/>
    <property type="match status" value="1"/>
</dbReference>
<protein>
    <recommendedName>
        <fullName evidence="1">FGAR-AT PurM N-terminal-like domain-containing protein</fullName>
    </recommendedName>
</protein>
<evidence type="ECO:0000313" key="4">
    <source>
        <dbReference type="Proteomes" id="UP000324748"/>
    </source>
</evidence>
<keyword evidence="4" id="KW-1185">Reference proteome</keyword>
<dbReference type="PANTHER" id="PTHR10099">
    <property type="entry name" value="PHOSPHORIBOSYLFORMYLGLYCINAMIDINE SYNTHASE"/>
    <property type="match status" value="1"/>
</dbReference>
<dbReference type="OrthoDB" id="6666987at2759"/>
<dbReference type="EMBL" id="VSWC01000092">
    <property type="protein sequence ID" value="KAA1091624.1"/>
    <property type="molecule type" value="Genomic_DNA"/>
</dbReference>
<evidence type="ECO:0000313" key="3">
    <source>
        <dbReference type="EMBL" id="KAA1091624.1"/>
    </source>
</evidence>
<feature type="domain" description="FGAR-AT PurM N-terminal-like" evidence="1">
    <location>
        <begin position="1"/>
        <end position="110"/>
    </location>
</feature>
<dbReference type="Pfam" id="PF22689">
    <property type="entry name" value="FGAR-AT_PurM_N-like"/>
    <property type="match status" value="1"/>
</dbReference>
<evidence type="ECO:0000313" key="5">
    <source>
        <dbReference type="Proteomes" id="UP000325313"/>
    </source>
</evidence>